<keyword evidence="1" id="KW-0812">Transmembrane</keyword>
<geneLocation type="plasmid" evidence="2">
    <name>pWBG758</name>
</geneLocation>
<keyword evidence="1" id="KW-1133">Transmembrane helix</keyword>
<proteinExistence type="predicted"/>
<evidence type="ECO:0000313" key="2">
    <source>
        <dbReference type="EMBL" id="ACZ59014.1"/>
    </source>
</evidence>
<keyword evidence="1" id="KW-0472">Membrane</keyword>
<accession>D2J8B4</accession>
<keyword evidence="2" id="KW-0614">Plasmid</keyword>
<dbReference type="RefSeq" id="WP_012816595.1">
    <property type="nucleotide sequence ID" value="NC_013329.1"/>
</dbReference>
<feature type="transmembrane region" description="Helical" evidence="1">
    <location>
        <begin position="114"/>
        <end position="139"/>
    </location>
</feature>
<gene>
    <name evidence="2" type="ORF">SAP040A_032</name>
</gene>
<reference evidence="2" key="2">
    <citation type="submission" date="2009-12" db="EMBL/GenBank/DDBJ databases">
        <authorList>
            <person name="Summers A.O."/>
            <person name="Shearer J."/>
            <person name="Wireman J."/>
        </authorList>
    </citation>
    <scope>NUCLEOTIDE SEQUENCE</scope>
    <source>
        <strain evidence="2">Y74T</strain>
        <plasmid evidence="2">pWBG758</plasmid>
    </source>
</reference>
<reference evidence="2" key="1">
    <citation type="submission" date="2009-08" db="EMBL/GenBank/DDBJ databases">
        <authorList>
            <person name="Gill J."/>
            <person name="Borman J."/>
            <person name="Shetty J."/>
            <person name="Hostetler J."/>
            <person name="Durkin S."/>
            <person name="Montgomery B."/>
        </authorList>
    </citation>
    <scope>NUCLEOTIDE SEQUENCE</scope>
    <source>
        <strain evidence="2">Y74T</strain>
        <plasmid evidence="2">pWBG758</plasmid>
    </source>
</reference>
<protein>
    <submittedName>
        <fullName evidence="2">Uncharacterized protein</fullName>
    </submittedName>
</protein>
<dbReference type="AlphaFoldDB" id="D2J8B4"/>
<evidence type="ECO:0000256" key="1">
    <source>
        <dbReference type="SAM" id="Phobius"/>
    </source>
</evidence>
<feature type="transmembrane region" description="Helical" evidence="1">
    <location>
        <begin position="57"/>
        <end position="79"/>
    </location>
</feature>
<feature type="transmembrane region" description="Helical" evidence="1">
    <location>
        <begin position="86"/>
        <end position="108"/>
    </location>
</feature>
<organism evidence="2">
    <name type="scientific">Staphylococcus aureus</name>
    <dbReference type="NCBI Taxonomy" id="1280"/>
    <lineage>
        <taxon>Bacteria</taxon>
        <taxon>Bacillati</taxon>
        <taxon>Bacillota</taxon>
        <taxon>Bacilli</taxon>
        <taxon>Bacillales</taxon>
        <taxon>Staphylococcaceae</taxon>
        <taxon>Staphylococcus</taxon>
    </lineage>
</organism>
<dbReference type="EMBL" id="GQ900400">
    <property type="protein sequence ID" value="ACZ59014.1"/>
    <property type="molecule type" value="Genomic_DNA"/>
</dbReference>
<name>D2J8B4_STAAU</name>
<sequence>MKKLMVTMANINPYELFSNLLIVLLVGNGVLRSWDFITMSTVELERVSPLYMTMAQYIDIHALGWLFLLFSITLLLSIFFKGQTGYIFLVLGALGAGIIHLIFGVIATEGAVLFITYYFMLLCGVIQFILVFVGGLQLWKIKQLKK</sequence>